<evidence type="ECO:0000256" key="1">
    <source>
        <dbReference type="SAM" id="Phobius"/>
    </source>
</evidence>
<dbReference type="Proteomes" id="UP000694420">
    <property type="component" value="Unplaced"/>
</dbReference>
<keyword evidence="1" id="KW-0812">Transmembrane</keyword>
<reference evidence="2" key="1">
    <citation type="submission" date="2025-08" db="UniProtKB">
        <authorList>
            <consortium name="Ensembl"/>
        </authorList>
    </citation>
    <scope>IDENTIFICATION</scope>
</reference>
<accession>A0A8C7EHC9</accession>
<dbReference type="AlphaFoldDB" id="A0A8C7EHC9"/>
<keyword evidence="1" id="KW-1133">Transmembrane helix</keyword>
<name>A0A8C7EHC9_NOTPE</name>
<organism evidence="2 3">
    <name type="scientific">Nothoprocta perdicaria</name>
    <name type="common">Chilean tinamou</name>
    <name type="synonym">Crypturus perdicarius</name>
    <dbReference type="NCBI Taxonomy" id="30464"/>
    <lineage>
        <taxon>Eukaryota</taxon>
        <taxon>Metazoa</taxon>
        <taxon>Chordata</taxon>
        <taxon>Craniata</taxon>
        <taxon>Vertebrata</taxon>
        <taxon>Euteleostomi</taxon>
        <taxon>Archelosauria</taxon>
        <taxon>Archosauria</taxon>
        <taxon>Dinosauria</taxon>
        <taxon>Saurischia</taxon>
        <taxon>Theropoda</taxon>
        <taxon>Coelurosauria</taxon>
        <taxon>Aves</taxon>
        <taxon>Palaeognathae</taxon>
        <taxon>Tinamiformes</taxon>
        <taxon>Tinamidae</taxon>
        <taxon>Nothoprocta</taxon>
    </lineage>
</organism>
<proteinExistence type="predicted"/>
<keyword evidence="3" id="KW-1185">Reference proteome</keyword>
<reference evidence="2" key="2">
    <citation type="submission" date="2025-09" db="UniProtKB">
        <authorList>
            <consortium name="Ensembl"/>
        </authorList>
    </citation>
    <scope>IDENTIFICATION</scope>
</reference>
<dbReference type="Ensembl" id="ENSNPET00000020883.1">
    <property type="protein sequence ID" value="ENSNPEP00000020367.1"/>
    <property type="gene ID" value="ENSNPEG00000015137.1"/>
</dbReference>
<protein>
    <submittedName>
        <fullName evidence="2">Uncharacterized protein</fullName>
    </submittedName>
</protein>
<evidence type="ECO:0000313" key="2">
    <source>
        <dbReference type="Ensembl" id="ENSNPEP00000020367.1"/>
    </source>
</evidence>
<evidence type="ECO:0000313" key="3">
    <source>
        <dbReference type="Proteomes" id="UP000694420"/>
    </source>
</evidence>
<feature type="transmembrane region" description="Helical" evidence="1">
    <location>
        <begin position="43"/>
        <end position="65"/>
    </location>
</feature>
<sequence length="71" mass="8088">VFGHLSKVGAPLWPNGRTVQFAPPWLLSLPACFYHSHLVFTHILATVPSLKALFVSFTFLVWIILKYEIHL</sequence>
<keyword evidence="1" id="KW-0472">Membrane</keyword>